<comment type="caution">
    <text evidence="2">The sequence shown here is derived from an EMBL/GenBank/DDBJ whole genome shotgun (WGS) entry which is preliminary data.</text>
</comment>
<evidence type="ECO:0000256" key="1">
    <source>
        <dbReference type="SAM" id="SignalP"/>
    </source>
</evidence>
<name>A0A101AC80_9MYCO</name>
<keyword evidence="1" id="KW-0732">Signal</keyword>
<dbReference type="AlphaFoldDB" id="A0A101AC80"/>
<evidence type="ECO:0008006" key="4">
    <source>
        <dbReference type="Google" id="ProtNLM"/>
    </source>
</evidence>
<dbReference type="EMBL" id="LQIR01000004">
    <property type="protein sequence ID" value="KUI19888.1"/>
    <property type="molecule type" value="Genomic_DNA"/>
</dbReference>
<gene>
    <name evidence="2" type="ORF">AU192_24435</name>
</gene>
<protein>
    <recommendedName>
        <fullName evidence="4">Haemophore haem-binding domain-containing protein</fullName>
    </recommendedName>
</protein>
<dbReference type="RefSeq" id="WP_064394546.1">
    <property type="nucleotide sequence ID" value="NZ_LQIR01000004.1"/>
</dbReference>
<keyword evidence="3" id="KW-1185">Reference proteome</keyword>
<accession>A0A101AC80</accession>
<organism evidence="2 3">
    <name type="scientific">Mycobacterium lehmannii</name>
    <dbReference type="NCBI Taxonomy" id="2048550"/>
    <lineage>
        <taxon>Bacteria</taxon>
        <taxon>Bacillati</taxon>
        <taxon>Actinomycetota</taxon>
        <taxon>Actinomycetes</taxon>
        <taxon>Mycobacteriales</taxon>
        <taxon>Mycobacteriaceae</taxon>
        <taxon>Mycobacterium</taxon>
    </lineage>
</organism>
<proteinExistence type="predicted"/>
<evidence type="ECO:0000313" key="2">
    <source>
        <dbReference type="EMBL" id="KUI19888.1"/>
    </source>
</evidence>
<evidence type="ECO:0000313" key="3">
    <source>
        <dbReference type="Proteomes" id="UP000053707"/>
    </source>
</evidence>
<sequence>MGTMLNRAIAAGLLSAALATPAVAGLTTGTAAAKPREGNCAAIAASADSAIHAANVARQQGDKKAEKDWTHIANRTLDNYHRLCLS</sequence>
<reference evidence="2 3" key="1">
    <citation type="submission" date="2016-01" db="EMBL/GenBank/DDBJ databases">
        <authorList>
            <consortium name="TB Trials Study Group"/>
            <person name="Sutton G."/>
            <person name="Brinkac L."/>
            <person name="Sanka R."/>
            <person name="Adams M."/>
            <person name="Lau E.L."/>
            <person name="Macaden R."/>
            <person name="Grewal H.M.S."/>
        </authorList>
    </citation>
    <scope>NUCLEOTIDE SEQUENCE [LARGE SCALE GENOMIC DNA]</scope>
    <source>
        <strain evidence="2 3">IS-1744</strain>
    </source>
</reference>
<feature type="signal peptide" evidence="1">
    <location>
        <begin position="1"/>
        <end position="24"/>
    </location>
</feature>
<dbReference type="Proteomes" id="UP000053707">
    <property type="component" value="Unassembled WGS sequence"/>
</dbReference>
<feature type="chain" id="PRO_5039519821" description="Haemophore haem-binding domain-containing protein" evidence="1">
    <location>
        <begin position="25"/>
        <end position="86"/>
    </location>
</feature>
<dbReference type="GeneID" id="27919586"/>